<sequence>MTFQNPPLDELNVPAKFAPPRVSPRHIVRKKLLDSLRDAQHCALTLVTGNAGFGKTILLVQWRQELMKAGAEVAWLALTADHRHSDVFCRDLLGALAPLGVESEAAPLASRDDRAWPVEPVAAAIIAGVQRVGKDLYLFIDDFQHVDDSWVHELVHKLVTHSPANLHMVIASRTTAPLGLSRLRVYGQLAEVGLEDLPFSVDETQAFFEQNIATMKLTANEVQLIQDVTRGWPASLQLVALMLRNRPAARGQVTALLRRSGDLHNYLAENVIAPAPAAMIQFLEMLAPLRRFNGALAAHVTQHVQSDALLRRADEELQLIQRVHTGDRAPWYRFHPLLGEFLCNRLAQRGDESLQTLHRRASVWFAKHQMPADAVRHANLGGDLELAVQIIEQSMPPDWRFGAVAAMVQLLDHMPEDALVAHPQLSFLACLSCALSARTAEAQRWLEQLGRSESRLHADMHNQLALAEATIAMQRDESERVIELLGREPESWPANRTLRYIYVAALVTGYAHVGRLQEALKLHDEHAVPGADQGSEIALMFEATLPAALLVHGQVRETARLASALLEQAEAGYGRHSVPAGLCAAMLSDAYYELDRIDDARDVLANRTGLLCASWPDVMVDASVCHARLDRLDAGSGAALAFLQEQADHFHSMNLLRPAAVMLAEQVCMLLRDGDHVRAQGVLARLKALADTPQRAAGTAAEIRAITLSTCARLALVDCNAKEALAALDQVRAFAHVAGRARLLVRANLLAAAAWDSLQEREEAHRSLIEALNAGADLGLLRTFIDDGEPVVAGLAALRGVRGLTPSATSLLETVLDKLCVSTASAARAGKSSAAQSLQHESVNLTPREREILLLISQAMSNKRIALTLNISVGTTKWNVRNILNKLDVSTRYDAMVWAREHGYIA</sequence>
<dbReference type="InterPro" id="IPR059106">
    <property type="entry name" value="WHD_MalT"/>
</dbReference>
<dbReference type="Pfam" id="PF25873">
    <property type="entry name" value="WHD_MalT"/>
    <property type="match status" value="1"/>
</dbReference>
<keyword evidence="6" id="KW-1185">Reference proteome</keyword>
<feature type="domain" description="HTH luxR-type" evidence="4">
    <location>
        <begin position="838"/>
        <end position="903"/>
    </location>
</feature>
<dbReference type="InterPro" id="IPR036388">
    <property type="entry name" value="WH-like_DNA-bd_sf"/>
</dbReference>
<evidence type="ECO:0000256" key="1">
    <source>
        <dbReference type="ARBA" id="ARBA00023015"/>
    </source>
</evidence>
<dbReference type="InterPro" id="IPR016032">
    <property type="entry name" value="Sig_transdc_resp-reg_C-effctor"/>
</dbReference>
<keyword evidence="3" id="KW-0804">Transcription</keyword>
<dbReference type="Gene3D" id="3.40.50.300">
    <property type="entry name" value="P-loop containing nucleotide triphosphate hydrolases"/>
    <property type="match status" value="1"/>
</dbReference>
<evidence type="ECO:0000256" key="2">
    <source>
        <dbReference type="ARBA" id="ARBA00023125"/>
    </source>
</evidence>
<evidence type="ECO:0000259" key="4">
    <source>
        <dbReference type="PROSITE" id="PS50043"/>
    </source>
</evidence>
<dbReference type="InterPro" id="IPR027417">
    <property type="entry name" value="P-loop_NTPase"/>
</dbReference>
<evidence type="ECO:0000256" key="3">
    <source>
        <dbReference type="ARBA" id="ARBA00023163"/>
    </source>
</evidence>
<dbReference type="InterPro" id="IPR000792">
    <property type="entry name" value="Tscrpt_reg_LuxR_C"/>
</dbReference>
<dbReference type="Proteomes" id="UP001302652">
    <property type="component" value="Chromosome 2"/>
</dbReference>
<gene>
    <name evidence="5" type="ORF">RW095_22460</name>
</gene>
<keyword evidence="2" id="KW-0238">DNA-binding</keyword>
<dbReference type="CDD" id="cd06170">
    <property type="entry name" value="LuxR_C_like"/>
    <property type="match status" value="1"/>
</dbReference>
<dbReference type="SUPFAM" id="SSF46894">
    <property type="entry name" value="C-terminal effector domain of the bipartite response regulators"/>
    <property type="match status" value="1"/>
</dbReference>
<dbReference type="InterPro" id="IPR011990">
    <property type="entry name" value="TPR-like_helical_dom_sf"/>
</dbReference>
<dbReference type="Pfam" id="PF00196">
    <property type="entry name" value="GerE"/>
    <property type="match status" value="1"/>
</dbReference>
<evidence type="ECO:0000313" key="5">
    <source>
        <dbReference type="EMBL" id="WOD15994.1"/>
    </source>
</evidence>
<dbReference type="PRINTS" id="PR00038">
    <property type="entry name" value="HTHLUXR"/>
</dbReference>
<dbReference type="PANTHER" id="PTHR44688">
    <property type="entry name" value="DNA-BINDING TRANSCRIPTIONAL ACTIVATOR DEVR_DOSR"/>
    <property type="match status" value="1"/>
</dbReference>
<organism evidence="5 6">
    <name type="scientific">Paraburkholderia kirstenboschensis</name>
    <dbReference type="NCBI Taxonomy" id="1245436"/>
    <lineage>
        <taxon>Bacteria</taxon>
        <taxon>Pseudomonadati</taxon>
        <taxon>Pseudomonadota</taxon>
        <taxon>Betaproteobacteria</taxon>
        <taxon>Burkholderiales</taxon>
        <taxon>Burkholderiaceae</taxon>
        <taxon>Paraburkholderia</taxon>
    </lineage>
</organism>
<keyword evidence="1" id="KW-0805">Transcription regulation</keyword>
<protein>
    <submittedName>
        <fullName evidence="5">LuxR C-terminal-related transcriptional regulator</fullName>
    </submittedName>
</protein>
<dbReference type="PANTHER" id="PTHR44688:SF16">
    <property type="entry name" value="DNA-BINDING TRANSCRIPTIONAL ACTIVATOR DEVR_DOSR"/>
    <property type="match status" value="1"/>
</dbReference>
<dbReference type="SMART" id="SM00421">
    <property type="entry name" value="HTH_LUXR"/>
    <property type="match status" value="1"/>
</dbReference>
<dbReference type="RefSeq" id="WP_317018455.1">
    <property type="nucleotide sequence ID" value="NZ_CP136512.1"/>
</dbReference>
<name>A0ABZ0EFI1_9BURK</name>
<evidence type="ECO:0000313" key="6">
    <source>
        <dbReference type="Proteomes" id="UP001302652"/>
    </source>
</evidence>
<proteinExistence type="predicted"/>
<dbReference type="Gene3D" id="1.25.40.10">
    <property type="entry name" value="Tetratricopeptide repeat domain"/>
    <property type="match status" value="1"/>
</dbReference>
<dbReference type="Gene3D" id="1.10.10.10">
    <property type="entry name" value="Winged helix-like DNA-binding domain superfamily/Winged helix DNA-binding domain"/>
    <property type="match status" value="1"/>
</dbReference>
<accession>A0ABZ0EFI1</accession>
<reference evidence="5 6" key="1">
    <citation type="submission" date="2023-10" db="EMBL/GenBank/DDBJ databases">
        <title>Surface-active antibiotics is a multifunctional adaptation for post-fire microbes.</title>
        <authorList>
            <person name="Liu M.D."/>
            <person name="Du Y."/>
            <person name="Koupaei S.K."/>
            <person name="Kim N.R."/>
            <person name="Zhang W."/>
            <person name="Traxler M.F."/>
        </authorList>
    </citation>
    <scope>NUCLEOTIDE SEQUENCE [LARGE SCALE GENOMIC DNA]</scope>
    <source>
        <strain evidence="5 6">F3</strain>
    </source>
</reference>
<dbReference type="Pfam" id="PF17874">
    <property type="entry name" value="TPR_MalT"/>
    <property type="match status" value="1"/>
</dbReference>
<dbReference type="EMBL" id="CP136512">
    <property type="protein sequence ID" value="WOD15994.1"/>
    <property type="molecule type" value="Genomic_DNA"/>
</dbReference>
<dbReference type="PROSITE" id="PS50043">
    <property type="entry name" value="HTH_LUXR_2"/>
    <property type="match status" value="1"/>
</dbReference>
<dbReference type="InterPro" id="IPR041617">
    <property type="entry name" value="TPR_MalT"/>
</dbReference>
<dbReference type="SUPFAM" id="SSF52540">
    <property type="entry name" value="P-loop containing nucleoside triphosphate hydrolases"/>
    <property type="match status" value="1"/>
</dbReference>